<organism evidence="3 4">
    <name type="scientific">Thalassiosira oceanica</name>
    <name type="common">Marine diatom</name>
    <dbReference type="NCBI Taxonomy" id="159749"/>
    <lineage>
        <taxon>Eukaryota</taxon>
        <taxon>Sar</taxon>
        <taxon>Stramenopiles</taxon>
        <taxon>Ochrophyta</taxon>
        <taxon>Bacillariophyta</taxon>
        <taxon>Coscinodiscophyceae</taxon>
        <taxon>Thalassiosirophycidae</taxon>
        <taxon>Thalassiosirales</taxon>
        <taxon>Thalassiosiraceae</taxon>
        <taxon>Thalassiosira</taxon>
    </lineage>
</organism>
<sequence>AQASEEYTKESAPQPHGGTGRGLHIVQPVGSTINIIEGSTSCEQRLDLGDTIPSMVQADDIHGTGGVDLGAWCVSSSHLLQFFIIFPSADVRFCEVVTTAQGEIITLESDSVPFHPLNTHSAGAARSPGSNSQSHGFSASQGIFVHPISRQYRDVLGVYLPVTFEIFDRRPNIDKEVDKQLYAVEIRAGMSAKRTVFSKTYNSVGVYTEKVQIQVSVNYAPGVGFVFDPYCSPVWPRVLRFLRPLTVDSWHRVRRFIPFGLERQLHGSHVDHCVPTSASIGPAATFEEDSIRLAGRRLQYGQERGILGGWSR</sequence>
<gene>
    <name evidence="3" type="ORF">THAOC_20524</name>
</gene>
<proteinExistence type="predicted"/>
<accession>K0SEB6</accession>
<dbReference type="Proteomes" id="UP000266841">
    <property type="component" value="Unassembled WGS sequence"/>
</dbReference>
<evidence type="ECO:0000259" key="2">
    <source>
        <dbReference type="Pfam" id="PF23722"/>
    </source>
</evidence>
<dbReference type="AlphaFoldDB" id="K0SEB6"/>
<protein>
    <recommendedName>
        <fullName evidence="2">DEX1 C-terminal domain-containing protein</fullName>
    </recommendedName>
</protein>
<dbReference type="OrthoDB" id="40617at2759"/>
<feature type="region of interest" description="Disordered" evidence="1">
    <location>
        <begin position="1"/>
        <end position="22"/>
    </location>
</feature>
<feature type="non-terminal residue" evidence="3">
    <location>
        <position position="1"/>
    </location>
</feature>
<dbReference type="InterPro" id="IPR056376">
    <property type="entry name" value="DEX1_C"/>
</dbReference>
<evidence type="ECO:0000313" key="3">
    <source>
        <dbReference type="EMBL" id="EJK59276.1"/>
    </source>
</evidence>
<dbReference type="Pfam" id="PF23722">
    <property type="entry name" value="Beta-sand_DEX1"/>
    <property type="match status" value="1"/>
</dbReference>
<reference evidence="3 4" key="1">
    <citation type="journal article" date="2012" name="Genome Biol.">
        <title>Genome and low-iron response of an oceanic diatom adapted to chronic iron limitation.</title>
        <authorList>
            <person name="Lommer M."/>
            <person name="Specht M."/>
            <person name="Roy A.S."/>
            <person name="Kraemer L."/>
            <person name="Andreson R."/>
            <person name="Gutowska M.A."/>
            <person name="Wolf J."/>
            <person name="Bergner S.V."/>
            <person name="Schilhabel M.B."/>
            <person name="Klostermeier U.C."/>
            <person name="Beiko R.G."/>
            <person name="Rosenstiel P."/>
            <person name="Hippler M."/>
            <person name="Laroche J."/>
        </authorList>
    </citation>
    <scope>NUCLEOTIDE SEQUENCE [LARGE SCALE GENOMIC DNA]</scope>
    <source>
        <strain evidence="3 4">CCMP1005</strain>
    </source>
</reference>
<keyword evidence="4" id="KW-1185">Reference proteome</keyword>
<dbReference type="EMBL" id="AGNL01023214">
    <property type="protein sequence ID" value="EJK59276.1"/>
    <property type="molecule type" value="Genomic_DNA"/>
</dbReference>
<evidence type="ECO:0000313" key="4">
    <source>
        <dbReference type="Proteomes" id="UP000266841"/>
    </source>
</evidence>
<evidence type="ECO:0000256" key="1">
    <source>
        <dbReference type="SAM" id="MobiDB-lite"/>
    </source>
</evidence>
<comment type="caution">
    <text evidence="3">The sequence shown here is derived from an EMBL/GenBank/DDBJ whole genome shotgun (WGS) entry which is preliminary data.</text>
</comment>
<feature type="domain" description="DEX1 C-terminal" evidence="2">
    <location>
        <begin position="142"/>
        <end position="213"/>
    </location>
</feature>
<name>K0SEB6_THAOC</name>